<dbReference type="Proteomes" id="UP000230750">
    <property type="component" value="Unassembled WGS sequence"/>
</dbReference>
<proteinExistence type="predicted"/>
<gene>
    <name evidence="3" type="ORF">BSL78_28674</name>
</gene>
<dbReference type="EMBL" id="MRZV01002157">
    <property type="protein sequence ID" value="PIK34498.1"/>
    <property type="molecule type" value="Genomic_DNA"/>
</dbReference>
<evidence type="ECO:0000259" key="2">
    <source>
        <dbReference type="Pfam" id="PF25372"/>
    </source>
</evidence>
<keyword evidence="4" id="KW-1185">Reference proteome</keyword>
<dbReference type="SMART" id="SM00367">
    <property type="entry name" value="LRR_CC"/>
    <property type="match status" value="4"/>
</dbReference>
<dbReference type="InterPro" id="IPR036047">
    <property type="entry name" value="F-box-like_dom_sf"/>
</dbReference>
<dbReference type="FunFam" id="3.80.10.10:FF:000262">
    <property type="entry name" value="F-box/LRR-repeat protein 16"/>
    <property type="match status" value="1"/>
</dbReference>
<dbReference type="Pfam" id="PF25372">
    <property type="entry name" value="DUF7885"/>
    <property type="match status" value="1"/>
</dbReference>
<evidence type="ECO:0000256" key="1">
    <source>
        <dbReference type="ARBA" id="ARBA00022786"/>
    </source>
</evidence>
<comment type="caution">
    <text evidence="3">The sequence shown here is derived from an EMBL/GenBank/DDBJ whole genome shotgun (WGS) entry which is preliminary data.</text>
</comment>
<keyword evidence="1" id="KW-0833">Ubl conjugation pathway</keyword>
<dbReference type="PANTHER" id="PTHR13382">
    <property type="entry name" value="MITOCHONDRIAL ATP SYNTHASE COUPLING FACTOR B"/>
    <property type="match status" value="1"/>
</dbReference>
<dbReference type="OrthoDB" id="10044893at2759"/>
<reference evidence="3 4" key="1">
    <citation type="journal article" date="2017" name="PLoS Biol.">
        <title>The sea cucumber genome provides insights into morphological evolution and visceral regeneration.</title>
        <authorList>
            <person name="Zhang X."/>
            <person name="Sun L."/>
            <person name="Yuan J."/>
            <person name="Sun Y."/>
            <person name="Gao Y."/>
            <person name="Zhang L."/>
            <person name="Li S."/>
            <person name="Dai H."/>
            <person name="Hamel J.F."/>
            <person name="Liu C."/>
            <person name="Yu Y."/>
            <person name="Liu S."/>
            <person name="Lin W."/>
            <person name="Guo K."/>
            <person name="Jin S."/>
            <person name="Xu P."/>
            <person name="Storey K.B."/>
            <person name="Huan P."/>
            <person name="Zhang T."/>
            <person name="Zhou Y."/>
            <person name="Zhang J."/>
            <person name="Lin C."/>
            <person name="Li X."/>
            <person name="Xing L."/>
            <person name="Huo D."/>
            <person name="Sun M."/>
            <person name="Wang L."/>
            <person name="Mercier A."/>
            <person name="Li F."/>
            <person name="Yang H."/>
            <person name="Xiang J."/>
        </authorList>
    </citation>
    <scope>NUCLEOTIDE SEQUENCE [LARGE SCALE GENOMIC DNA]</scope>
    <source>
        <strain evidence="3">Shaxun</strain>
        <tissue evidence="3">Muscle</tissue>
    </source>
</reference>
<dbReference type="SUPFAM" id="SSF52047">
    <property type="entry name" value="RNI-like"/>
    <property type="match status" value="1"/>
</dbReference>
<name>A0A2G8JFJ3_STIJA</name>
<dbReference type="AlphaFoldDB" id="A0A2G8JFJ3"/>
<accession>A0A2G8JFJ3</accession>
<sequence>MAATQTVTGTMSVANTVNDQISGGNYLSSNSPAKPARQLSDPNHNCLQELKDALLPKMIEVDQTVTSEKATDNIIAYLLTLVCKQWRTILNQPCFWRSVAPILHKRDLYEDGIDGSKEFTSLTTFELREFESVCLVSVSDMDICEFIDHCPKTKRTLKAISLRRSTVTDAGLEVMLEQLGAVSSLELSGCNDFTEAGLWASLQPRLVSLSISDCINVADESVAAIAQRLPNLQELNFQAYHVTDGVLGCLVALRGGSLSVLRLKSCWELTNQAVVNLVHCLPQLTTLSLSGCSKITDEGVEMIAANMGKLVSLDLSWCPRITDAALEYVACDLSKLEELTLDR</sequence>
<dbReference type="STRING" id="307972.A0A2G8JFJ3"/>
<dbReference type="InterPro" id="IPR032675">
    <property type="entry name" value="LRR_dom_sf"/>
</dbReference>
<dbReference type="Gene3D" id="3.80.10.10">
    <property type="entry name" value="Ribonuclease Inhibitor"/>
    <property type="match status" value="2"/>
</dbReference>
<feature type="domain" description="F-box/LRR-repeat protein 15-like leucin rich repeat" evidence="2">
    <location>
        <begin position="206"/>
        <end position="330"/>
    </location>
</feature>
<dbReference type="GO" id="GO:0005737">
    <property type="term" value="C:cytoplasm"/>
    <property type="evidence" value="ECO:0007669"/>
    <property type="project" value="TreeGrafter"/>
</dbReference>
<organism evidence="3 4">
    <name type="scientific">Stichopus japonicus</name>
    <name type="common">Sea cucumber</name>
    <dbReference type="NCBI Taxonomy" id="307972"/>
    <lineage>
        <taxon>Eukaryota</taxon>
        <taxon>Metazoa</taxon>
        <taxon>Echinodermata</taxon>
        <taxon>Eleutherozoa</taxon>
        <taxon>Echinozoa</taxon>
        <taxon>Holothuroidea</taxon>
        <taxon>Aspidochirotacea</taxon>
        <taxon>Aspidochirotida</taxon>
        <taxon>Stichopodidae</taxon>
        <taxon>Apostichopus</taxon>
    </lineage>
</organism>
<evidence type="ECO:0000313" key="4">
    <source>
        <dbReference type="Proteomes" id="UP000230750"/>
    </source>
</evidence>
<dbReference type="InterPro" id="IPR006553">
    <property type="entry name" value="Leu-rich_rpt_Cys-con_subtyp"/>
</dbReference>
<dbReference type="SUPFAM" id="SSF81383">
    <property type="entry name" value="F-box domain"/>
    <property type="match status" value="1"/>
</dbReference>
<evidence type="ECO:0000313" key="3">
    <source>
        <dbReference type="EMBL" id="PIK34498.1"/>
    </source>
</evidence>
<dbReference type="InterPro" id="IPR057207">
    <property type="entry name" value="FBXL15_LRR"/>
</dbReference>
<dbReference type="InterPro" id="IPR050648">
    <property type="entry name" value="F-box_LRR-repeat"/>
</dbReference>
<protein>
    <submittedName>
        <fullName evidence="3">Putative F-box/LRR-repeat protein 16 isoform X2</fullName>
    </submittedName>
</protein>